<name>A0A4T0LI09_9BASI</name>
<dbReference type="SUPFAM" id="SSF50447">
    <property type="entry name" value="Translation proteins"/>
    <property type="match status" value="1"/>
</dbReference>
<dbReference type="EMBL" id="SPRH01000050">
    <property type="protein sequence ID" value="TIB97260.1"/>
    <property type="molecule type" value="Genomic_DNA"/>
</dbReference>
<dbReference type="GO" id="GO:0005840">
    <property type="term" value="C:ribosome"/>
    <property type="evidence" value="ECO:0007669"/>
    <property type="project" value="UniProtKB-KW"/>
</dbReference>
<evidence type="ECO:0000313" key="7">
    <source>
        <dbReference type="Proteomes" id="UP000307169"/>
    </source>
</evidence>
<comment type="caution">
    <text evidence="4">The sequence shown here is derived from an EMBL/GenBank/DDBJ whole genome shotgun (WGS) entry which is preliminary data.</text>
</comment>
<evidence type="ECO:0000256" key="2">
    <source>
        <dbReference type="ARBA" id="ARBA00022980"/>
    </source>
</evidence>
<reference evidence="6 7" key="1">
    <citation type="submission" date="2019-03" db="EMBL/GenBank/DDBJ databases">
        <title>Sequencing 25 genomes of Wallemia mellicola.</title>
        <authorList>
            <person name="Gostincar C."/>
        </authorList>
    </citation>
    <scope>NUCLEOTIDE SEQUENCE [LARGE SCALE GENOMIC DNA]</scope>
    <source>
        <strain evidence="4 7">EXF-1262</strain>
        <strain evidence="5 6">EXF-8738</strain>
    </source>
</reference>
<dbReference type="Gene3D" id="2.40.10.190">
    <property type="entry name" value="translation elongation factor selb, chain A, domain 4"/>
    <property type="match status" value="1"/>
</dbReference>
<keyword evidence="3" id="KW-0687">Ribonucleoprotein</keyword>
<dbReference type="GO" id="GO:0003735">
    <property type="term" value="F:structural constituent of ribosome"/>
    <property type="evidence" value="ECO:0007669"/>
    <property type="project" value="InterPro"/>
</dbReference>
<protein>
    <recommendedName>
        <fullName evidence="8">Ribosomal protein L35Ae</fullName>
    </recommendedName>
</protein>
<dbReference type="InterPro" id="IPR038661">
    <property type="entry name" value="Ribosomal_eL33_sf"/>
</dbReference>
<evidence type="ECO:0000256" key="1">
    <source>
        <dbReference type="ARBA" id="ARBA00009269"/>
    </source>
</evidence>
<dbReference type="Proteomes" id="UP000307169">
    <property type="component" value="Unassembled WGS sequence"/>
</dbReference>
<keyword evidence="2" id="KW-0689">Ribosomal protein</keyword>
<dbReference type="GO" id="GO:0006412">
    <property type="term" value="P:translation"/>
    <property type="evidence" value="ECO:0007669"/>
    <property type="project" value="InterPro"/>
</dbReference>
<evidence type="ECO:0008006" key="8">
    <source>
        <dbReference type="Google" id="ProtNLM"/>
    </source>
</evidence>
<dbReference type="AlphaFoldDB" id="A0A4T0LI09"/>
<proteinExistence type="inferred from homology"/>
<comment type="similarity">
    <text evidence="1">Belongs to the eukaryotic ribosomal protein eL33 family.</text>
</comment>
<dbReference type="EMBL" id="SPRO01000001">
    <property type="protein sequence ID" value="TIC34498.1"/>
    <property type="molecule type" value="Genomic_DNA"/>
</dbReference>
<evidence type="ECO:0000256" key="3">
    <source>
        <dbReference type="ARBA" id="ARBA00023274"/>
    </source>
</evidence>
<gene>
    <name evidence="5" type="ORF">E3Q10_00235</name>
    <name evidence="4" type="ORF">E3Q17_03462</name>
</gene>
<sequence>MFPDYNSSFLDQIKSLQREVTNKSIVTRLYARGRVLSHQRGKRITHPKTSLIQIEGAQKIEDAKFYLGKRIAYVYKGKKAVNGSKVRVIWGKCTRTHGNSGAVRAKFASNLPPRTFGASCRIMLYPSSI</sequence>
<organism evidence="4 7">
    <name type="scientific">Wallemia mellicola</name>
    <dbReference type="NCBI Taxonomy" id="1708541"/>
    <lineage>
        <taxon>Eukaryota</taxon>
        <taxon>Fungi</taxon>
        <taxon>Dikarya</taxon>
        <taxon>Basidiomycota</taxon>
        <taxon>Wallemiomycotina</taxon>
        <taxon>Wallemiomycetes</taxon>
        <taxon>Wallemiales</taxon>
        <taxon>Wallemiaceae</taxon>
        <taxon>Wallemia</taxon>
    </lineage>
</organism>
<dbReference type="Proteomes" id="UP000305647">
    <property type="component" value="Unassembled WGS sequence"/>
</dbReference>
<dbReference type="FunFam" id="2.40.10.190:FF:000001">
    <property type="entry name" value="60S ribosomal protein L35a"/>
    <property type="match status" value="1"/>
</dbReference>
<evidence type="ECO:0000313" key="6">
    <source>
        <dbReference type="Proteomes" id="UP000305647"/>
    </source>
</evidence>
<dbReference type="PANTHER" id="PTHR10902">
    <property type="entry name" value="60S RIBOSOMAL PROTEIN L35A"/>
    <property type="match status" value="1"/>
</dbReference>
<dbReference type="Pfam" id="PF01247">
    <property type="entry name" value="Ribosomal_L35Ae"/>
    <property type="match status" value="1"/>
</dbReference>
<evidence type="ECO:0000313" key="5">
    <source>
        <dbReference type="EMBL" id="TIC34498.1"/>
    </source>
</evidence>
<accession>A0A4T0LI09</accession>
<dbReference type="InterPro" id="IPR001780">
    <property type="entry name" value="Ribosomal_eL33"/>
</dbReference>
<dbReference type="InterPro" id="IPR009000">
    <property type="entry name" value="Transl_B-barrel_sf"/>
</dbReference>
<dbReference type="GO" id="GO:1990904">
    <property type="term" value="C:ribonucleoprotein complex"/>
    <property type="evidence" value="ECO:0007669"/>
    <property type="project" value="UniProtKB-KW"/>
</dbReference>
<evidence type="ECO:0000313" key="4">
    <source>
        <dbReference type="EMBL" id="TIB97260.1"/>
    </source>
</evidence>
<dbReference type="HAMAP" id="MF_00573">
    <property type="entry name" value="Ribosomal_eL33"/>
    <property type="match status" value="1"/>
</dbReference>